<evidence type="ECO:0000313" key="2">
    <source>
        <dbReference type="Proteomes" id="UP001633002"/>
    </source>
</evidence>
<keyword evidence="2" id="KW-1185">Reference proteome</keyword>
<sequence length="127" mass="13847">MSMSEIPSATLIWNVLDISPMISMHTTANVAVVYGMCIRSLNSAIGSINMNVGLGCGDQGEISVIFVDAFIFSRTCISPFSKPLSLGLTMQYLDILRQVVADEVVAIRRQDKTFEGIAFVASNDVFY</sequence>
<protein>
    <submittedName>
        <fullName evidence="1">Uncharacterized protein</fullName>
    </submittedName>
</protein>
<evidence type="ECO:0000313" key="1">
    <source>
        <dbReference type="EMBL" id="KAL3688374.1"/>
    </source>
</evidence>
<organism evidence="1 2">
    <name type="scientific">Riccia sorocarpa</name>
    <dbReference type="NCBI Taxonomy" id="122646"/>
    <lineage>
        <taxon>Eukaryota</taxon>
        <taxon>Viridiplantae</taxon>
        <taxon>Streptophyta</taxon>
        <taxon>Embryophyta</taxon>
        <taxon>Marchantiophyta</taxon>
        <taxon>Marchantiopsida</taxon>
        <taxon>Marchantiidae</taxon>
        <taxon>Marchantiales</taxon>
        <taxon>Ricciaceae</taxon>
        <taxon>Riccia</taxon>
    </lineage>
</organism>
<proteinExistence type="predicted"/>
<accession>A0ABD3HDY7</accession>
<dbReference type="Proteomes" id="UP001633002">
    <property type="component" value="Unassembled WGS sequence"/>
</dbReference>
<name>A0ABD3HDY7_9MARC</name>
<comment type="caution">
    <text evidence="1">The sequence shown here is derived from an EMBL/GenBank/DDBJ whole genome shotgun (WGS) entry which is preliminary data.</text>
</comment>
<gene>
    <name evidence="1" type="ORF">R1sor_014683</name>
</gene>
<reference evidence="1 2" key="1">
    <citation type="submission" date="2024-09" db="EMBL/GenBank/DDBJ databases">
        <title>Chromosome-scale assembly of Riccia sorocarpa.</title>
        <authorList>
            <person name="Paukszto L."/>
        </authorList>
    </citation>
    <scope>NUCLEOTIDE SEQUENCE [LARGE SCALE GENOMIC DNA]</scope>
    <source>
        <strain evidence="1">LP-2024</strain>
        <tissue evidence="1">Aerial parts of the thallus</tissue>
    </source>
</reference>
<dbReference type="EMBL" id="JBJQOH010000004">
    <property type="protein sequence ID" value="KAL3688374.1"/>
    <property type="molecule type" value="Genomic_DNA"/>
</dbReference>
<dbReference type="AlphaFoldDB" id="A0ABD3HDY7"/>